<feature type="transmembrane region" description="Helical" evidence="1">
    <location>
        <begin position="26"/>
        <end position="47"/>
    </location>
</feature>
<keyword evidence="1" id="KW-0812">Transmembrane</keyword>
<name>A0AB38ZM71_9VIRU</name>
<proteinExistence type="predicted"/>
<dbReference type="EMBL" id="PP130629">
    <property type="protein sequence ID" value="XAO13397.1"/>
    <property type="molecule type" value="Genomic_DNA"/>
</dbReference>
<keyword evidence="1" id="KW-1133">Transmembrane helix</keyword>
<sequence>MPGYGKRMEKYTPEPTEEVKTVKQRFSMPTVTVVQIVLVALIIAYAWMARKTSGLVVSTLGITIVLLHIYDHLYRVQRGPEHLFFLPKKEGYGCQMCK</sequence>
<evidence type="ECO:0000313" key="2">
    <source>
        <dbReference type="EMBL" id="XAO13397.1"/>
    </source>
</evidence>
<reference evidence="2" key="1">
    <citation type="submission" date="2024-01" db="EMBL/GenBank/DDBJ databases">
        <title>Genomic and biogeographic characterisation of Mantoniella tinhauana virus 1, the first discovered Mantoniella-infecting prasinovirus.</title>
        <authorList>
            <person name="Rey Redondo E."/>
            <person name="Yung C.C.M."/>
        </authorList>
    </citation>
    <scope>NUCLEOTIDE SEQUENCE</scope>
    <source>
        <strain evidence="2">Lau Fau Shan</strain>
    </source>
</reference>
<feature type="transmembrane region" description="Helical" evidence="1">
    <location>
        <begin position="53"/>
        <end position="70"/>
    </location>
</feature>
<organism evidence="2">
    <name type="scientific">Mantoniella tinhauana virus 1</name>
    <dbReference type="NCBI Taxonomy" id="3111543"/>
    <lineage>
        <taxon>Viruses</taxon>
    </lineage>
</organism>
<keyword evidence="1" id="KW-0472">Membrane</keyword>
<evidence type="ECO:0000256" key="1">
    <source>
        <dbReference type="SAM" id="Phobius"/>
    </source>
</evidence>
<accession>A0AB38ZM71</accession>
<protein>
    <submittedName>
        <fullName evidence="2">Uncharacterized protein</fullName>
    </submittedName>
</protein>